<sequence>MKEIKAYMRPHKLSDVTLALYKVEGLTGVSVMDVRGCGRMIEKDDQLNVDEAVMDYEPHIKIEIVCSDELVGEIVAAIQASAHTGLRGDGKIYVSTVDDAIRISTGERGEEAV</sequence>
<dbReference type="PRINTS" id="PR00340">
    <property type="entry name" value="PIIGLNB"/>
</dbReference>
<organism evidence="1">
    <name type="scientific">hydrothermal vent metagenome</name>
    <dbReference type="NCBI Taxonomy" id="652676"/>
    <lineage>
        <taxon>unclassified sequences</taxon>
        <taxon>metagenomes</taxon>
        <taxon>ecological metagenomes</taxon>
    </lineage>
</organism>
<evidence type="ECO:0000313" key="1">
    <source>
        <dbReference type="EMBL" id="VAX16786.1"/>
    </source>
</evidence>
<dbReference type="SUPFAM" id="SSF54913">
    <property type="entry name" value="GlnB-like"/>
    <property type="match status" value="1"/>
</dbReference>
<dbReference type="GO" id="GO:0006808">
    <property type="term" value="P:regulation of nitrogen utilization"/>
    <property type="evidence" value="ECO:0007669"/>
    <property type="project" value="InterPro"/>
</dbReference>
<dbReference type="InterPro" id="IPR011322">
    <property type="entry name" value="N-reg_PII-like_a/b"/>
</dbReference>
<dbReference type="GO" id="GO:0005524">
    <property type="term" value="F:ATP binding"/>
    <property type="evidence" value="ECO:0007669"/>
    <property type="project" value="TreeGrafter"/>
</dbReference>
<dbReference type="InterPro" id="IPR002187">
    <property type="entry name" value="N-reg_PII"/>
</dbReference>
<dbReference type="PANTHER" id="PTHR30115:SF11">
    <property type="entry name" value="NITROGEN REGULATORY PROTEIN P-II HOMOLOG"/>
    <property type="match status" value="1"/>
</dbReference>
<dbReference type="PROSITE" id="PS51343">
    <property type="entry name" value="PII_GLNB_DOM"/>
    <property type="match status" value="1"/>
</dbReference>
<dbReference type="SMART" id="SM00938">
    <property type="entry name" value="P-II"/>
    <property type="match status" value="1"/>
</dbReference>
<dbReference type="InterPro" id="IPR015867">
    <property type="entry name" value="N-reg_PII/ATP_PRibTrfase_C"/>
</dbReference>
<gene>
    <name evidence="1" type="ORF">MNBD_NITROSPINAE02-1429</name>
</gene>
<accession>A0A3B1BEV5</accession>
<dbReference type="EMBL" id="UOGE01000015">
    <property type="protein sequence ID" value="VAX16786.1"/>
    <property type="molecule type" value="Genomic_DNA"/>
</dbReference>
<protein>
    <submittedName>
        <fullName evidence="1">Nitrogen regulatory protein P-II</fullName>
    </submittedName>
</protein>
<dbReference type="AlphaFoldDB" id="A0A3B1BEV5"/>
<dbReference type="GO" id="GO:0030234">
    <property type="term" value="F:enzyme regulator activity"/>
    <property type="evidence" value="ECO:0007669"/>
    <property type="project" value="InterPro"/>
</dbReference>
<dbReference type="Gene3D" id="3.30.70.120">
    <property type="match status" value="1"/>
</dbReference>
<proteinExistence type="predicted"/>
<name>A0A3B1BEV5_9ZZZZ</name>
<dbReference type="PANTHER" id="PTHR30115">
    <property type="entry name" value="NITROGEN REGULATORY PROTEIN P-II"/>
    <property type="match status" value="1"/>
</dbReference>
<reference evidence="1" key="1">
    <citation type="submission" date="2018-06" db="EMBL/GenBank/DDBJ databases">
        <authorList>
            <person name="Zhirakovskaya E."/>
        </authorList>
    </citation>
    <scope>NUCLEOTIDE SEQUENCE</scope>
</reference>
<dbReference type="Pfam" id="PF00543">
    <property type="entry name" value="P-II"/>
    <property type="match status" value="1"/>
</dbReference>
<dbReference type="GO" id="GO:0005829">
    <property type="term" value="C:cytosol"/>
    <property type="evidence" value="ECO:0007669"/>
    <property type="project" value="TreeGrafter"/>
</dbReference>